<keyword evidence="2" id="KW-1185">Reference proteome</keyword>
<evidence type="ECO:0000313" key="1">
    <source>
        <dbReference type="EMBL" id="KAK8045508.1"/>
    </source>
</evidence>
<accession>A0ABR1TFU4</accession>
<comment type="caution">
    <text evidence="1">The sequence shown here is derived from an EMBL/GenBank/DDBJ whole genome shotgun (WGS) entry which is preliminary data.</text>
</comment>
<reference evidence="1 2" key="1">
    <citation type="submission" date="2023-01" db="EMBL/GenBank/DDBJ databases">
        <title>Analysis of 21 Apiospora genomes using comparative genomics revels a genus with tremendous synthesis potential of carbohydrate active enzymes and secondary metabolites.</title>
        <authorList>
            <person name="Sorensen T."/>
        </authorList>
    </citation>
    <scope>NUCLEOTIDE SEQUENCE [LARGE SCALE GENOMIC DNA]</scope>
    <source>
        <strain evidence="1 2">CBS 33761</strain>
    </source>
</reference>
<evidence type="ECO:0000313" key="2">
    <source>
        <dbReference type="Proteomes" id="UP001444661"/>
    </source>
</evidence>
<organism evidence="1 2">
    <name type="scientific">Apiospora rasikravindrae</name>
    <dbReference type="NCBI Taxonomy" id="990691"/>
    <lineage>
        <taxon>Eukaryota</taxon>
        <taxon>Fungi</taxon>
        <taxon>Dikarya</taxon>
        <taxon>Ascomycota</taxon>
        <taxon>Pezizomycotina</taxon>
        <taxon>Sordariomycetes</taxon>
        <taxon>Xylariomycetidae</taxon>
        <taxon>Amphisphaeriales</taxon>
        <taxon>Apiosporaceae</taxon>
        <taxon>Apiospora</taxon>
    </lineage>
</organism>
<dbReference type="EMBL" id="JAQQWK010000003">
    <property type="protein sequence ID" value="KAK8045508.1"/>
    <property type="molecule type" value="Genomic_DNA"/>
</dbReference>
<gene>
    <name evidence="1" type="ORF">PG993_005532</name>
</gene>
<sequence>MSLPDKHLGRREFPGSINKVVCSPLYERLRELLLPTAQAGAVFLIQTYVPSCYMESKAALLMRLPTMKPLGVSATSYNLLLQVEFGDGLFNYRV</sequence>
<dbReference type="Proteomes" id="UP001444661">
    <property type="component" value="Unassembled WGS sequence"/>
</dbReference>
<name>A0ABR1TFU4_9PEZI</name>
<proteinExistence type="predicted"/>
<protein>
    <submittedName>
        <fullName evidence="1">Uncharacterized protein</fullName>
    </submittedName>
</protein>